<dbReference type="Proteomes" id="UP000004664">
    <property type="component" value="Unassembled WGS sequence"/>
</dbReference>
<sequence>MALTIKWINHIEAWQHSGLKQSEYCRQQGLNDNTFGARLSDYRKEQKGTLPALISVQLQASVTGNIVLKHAKGHQVDMPTSTSAPWLAELLRCLD</sequence>
<protein>
    <recommendedName>
        <fullName evidence="3">Transposase</fullName>
    </recommendedName>
</protein>
<evidence type="ECO:0008006" key="3">
    <source>
        <dbReference type="Google" id="ProtNLM"/>
    </source>
</evidence>
<evidence type="ECO:0000313" key="1">
    <source>
        <dbReference type="EMBL" id="EGW22652.1"/>
    </source>
</evidence>
<dbReference type="OrthoDB" id="5570480at2"/>
<dbReference type="HOGENOM" id="CLU_151804_4_1_6"/>
<dbReference type="RefSeq" id="WP_006890620.1">
    <property type="nucleotide sequence ID" value="NZ_JH109152.1"/>
</dbReference>
<name>G3IU54_METTV</name>
<dbReference type="AlphaFoldDB" id="G3IU54"/>
<dbReference type="eggNOG" id="COG2963">
    <property type="taxonomic scope" value="Bacteria"/>
</dbReference>
<accession>G3IU54</accession>
<proteinExistence type="predicted"/>
<keyword evidence="2" id="KW-1185">Reference proteome</keyword>
<gene>
    <name evidence="1" type="ORF">Mettu_1471</name>
</gene>
<dbReference type="NCBIfam" id="NF047593">
    <property type="entry name" value="IS66_ISAeme5_TnpA"/>
    <property type="match status" value="1"/>
</dbReference>
<dbReference type="EMBL" id="JH109152">
    <property type="protein sequence ID" value="EGW22652.1"/>
    <property type="molecule type" value="Genomic_DNA"/>
</dbReference>
<organism evidence="1 2">
    <name type="scientific">Methylobacter tundripaludum (strain ATCC BAA-1195 / DSM 17260 / SV96)</name>
    <dbReference type="NCBI Taxonomy" id="697282"/>
    <lineage>
        <taxon>Bacteria</taxon>
        <taxon>Pseudomonadati</taxon>
        <taxon>Pseudomonadota</taxon>
        <taxon>Gammaproteobacteria</taxon>
        <taxon>Methylococcales</taxon>
        <taxon>Methylococcaceae</taxon>
        <taxon>Methylobacter</taxon>
    </lineage>
</organism>
<reference evidence="1 2" key="1">
    <citation type="submission" date="2011-06" db="EMBL/GenBank/DDBJ databases">
        <title>Genomic sequence of Methylobacter tundripaludum SV96.</title>
        <authorList>
            <consortium name="US DOE Joint Genome Institute"/>
            <person name="Lucas S."/>
            <person name="Han J."/>
            <person name="Lapidus A."/>
            <person name="Cheng J.-F."/>
            <person name="Goodwin L."/>
            <person name="Pitluck S."/>
            <person name="Held B."/>
            <person name="Detter J.C."/>
            <person name="Han C."/>
            <person name="Tapia R."/>
            <person name="Land M."/>
            <person name="Hauser L."/>
            <person name="Kyrpides N."/>
            <person name="Ivanova N."/>
            <person name="Ovchinnikova G."/>
            <person name="Pagani I."/>
            <person name="Klotz M.G."/>
            <person name="Dispirito A.A."/>
            <person name="Murrell J.C."/>
            <person name="Dunfield P."/>
            <person name="Kalyuzhnaya M.G."/>
            <person name="Svenning M."/>
            <person name="Trotsenko Y.A."/>
            <person name="Stein L.Y."/>
            <person name="Woyke T."/>
        </authorList>
    </citation>
    <scope>NUCLEOTIDE SEQUENCE [LARGE SCALE GENOMIC DNA]</scope>
    <source>
        <strain evidence="2">ATCC BAA-1195 / DSM 17260 / SV96</strain>
    </source>
</reference>
<evidence type="ECO:0000313" key="2">
    <source>
        <dbReference type="Proteomes" id="UP000004664"/>
    </source>
</evidence>